<dbReference type="PROSITE" id="PS51293">
    <property type="entry name" value="SANT"/>
    <property type="match status" value="1"/>
</dbReference>
<keyword evidence="10" id="KW-1185">Reference proteome</keyword>
<keyword evidence="1" id="KW-0479">Metal-binding</keyword>
<dbReference type="InterPro" id="IPR040138">
    <property type="entry name" value="MIER/MTA"/>
</dbReference>
<protein>
    <submittedName>
        <fullName evidence="9">Mesoderm induction early response protein 1</fullName>
    </submittedName>
</protein>
<dbReference type="Pfam" id="PF01448">
    <property type="entry name" value="ELM2"/>
    <property type="match status" value="1"/>
</dbReference>
<keyword evidence="4" id="KW-0238">DNA-binding</keyword>
<dbReference type="PANTHER" id="PTHR10865:SF28">
    <property type="entry name" value="ELM2 DOMAIN-CONTAINING PROTEIN"/>
    <property type="match status" value="1"/>
</dbReference>
<dbReference type="GO" id="GO:0042826">
    <property type="term" value="F:histone deacetylase binding"/>
    <property type="evidence" value="ECO:0007669"/>
    <property type="project" value="TreeGrafter"/>
</dbReference>
<evidence type="ECO:0000259" key="7">
    <source>
        <dbReference type="PROSITE" id="PS51156"/>
    </source>
</evidence>
<evidence type="ECO:0000256" key="5">
    <source>
        <dbReference type="ARBA" id="ARBA00023242"/>
    </source>
</evidence>
<dbReference type="Gene3D" id="1.10.10.60">
    <property type="entry name" value="Homeodomain-like"/>
    <property type="match status" value="1"/>
</dbReference>
<dbReference type="SUPFAM" id="SSF46689">
    <property type="entry name" value="Homeodomain-like"/>
    <property type="match status" value="1"/>
</dbReference>
<comment type="caution">
    <text evidence="9">The sequence shown here is derived from an EMBL/GenBank/DDBJ whole genome shotgun (WGS) entry which is preliminary data.</text>
</comment>
<dbReference type="GO" id="GO:0005654">
    <property type="term" value="C:nucleoplasm"/>
    <property type="evidence" value="ECO:0007669"/>
    <property type="project" value="TreeGrafter"/>
</dbReference>
<feature type="region of interest" description="Disordered" evidence="6">
    <location>
        <begin position="205"/>
        <end position="228"/>
    </location>
</feature>
<feature type="domain" description="SANT" evidence="8">
    <location>
        <begin position="141"/>
        <end position="193"/>
    </location>
</feature>
<evidence type="ECO:0000313" key="9">
    <source>
        <dbReference type="EMBL" id="KAI6646654.1"/>
    </source>
</evidence>
<evidence type="ECO:0000259" key="8">
    <source>
        <dbReference type="PROSITE" id="PS51293"/>
    </source>
</evidence>
<reference evidence="9 10" key="1">
    <citation type="journal article" date="2023" name="BMC Biol.">
        <title>The compact genome of the sponge Oopsacas minuta (Hexactinellida) is lacking key metazoan core genes.</title>
        <authorList>
            <person name="Santini S."/>
            <person name="Schenkelaars Q."/>
            <person name="Jourda C."/>
            <person name="Duchesne M."/>
            <person name="Belahbib H."/>
            <person name="Rocher C."/>
            <person name="Selva M."/>
            <person name="Riesgo A."/>
            <person name="Vervoort M."/>
            <person name="Leys S.P."/>
            <person name="Kodjabachian L."/>
            <person name="Le Bivic A."/>
            <person name="Borchiellini C."/>
            <person name="Claverie J.M."/>
            <person name="Renard E."/>
        </authorList>
    </citation>
    <scope>NUCLEOTIDE SEQUENCE [LARGE SCALE GENOMIC DNA]</scope>
    <source>
        <strain evidence="9">SPO-2</strain>
    </source>
</reference>
<dbReference type="InterPro" id="IPR009057">
    <property type="entry name" value="Homeodomain-like_sf"/>
</dbReference>
<keyword evidence="3" id="KW-0862">Zinc</keyword>
<dbReference type="FunFam" id="1.10.10.60:FF:000012">
    <property type="entry name" value="Metastasis-associated 1 family, member 3"/>
    <property type="match status" value="1"/>
</dbReference>
<dbReference type="Proteomes" id="UP001165289">
    <property type="component" value="Unassembled WGS sequence"/>
</dbReference>
<proteinExistence type="predicted"/>
<gene>
    <name evidence="9" type="ORF">LOD99_12775</name>
</gene>
<dbReference type="AlphaFoldDB" id="A0AAV7JDX6"/>
<dbReference type="PANTHER" id="PTHR10865">
    <property type="entry name" value="METASTASIS-ASSOCIATED PROTEIN AND MESODERM INDUCTION EARLY RESPONSE PROTEIN"/>
    <property type="match status" value="1"/>
</dbReference>
<keyword evidence="2" id="KW-0863">Zinc-finger</keyword>
<evidence type="ECO:0000256" key="4">
    <source>
        <dbReference type="ARBA" id="ARBA00023125"/>
    </source>
</evidence>
<dbReference type="SMART" id="SM00717">
    <property type="entry name" value="SANT"/>
    <property type="match status" value="1"/>
</dbReference>
<accession>A0AAV7JDX6</accession>
<organism evidence="9 10">
    <name type="scientific">Oopsacas minuta</name>
    <dbReference type="NCBI Taxonomy" id="111878"/>
    <lineage>
        <taxon>Eukaryota</taxon>
        <taxon>Metazoa</taxon>
        <taxon>Porifera</taxon>
        <taxon>Hexactinellida</taxon>
        <taxon>Hexasterophora</taxon>
        <taxon>Lyssacinosida</taxon>
        <taxon>Leucopsacidae</taxon>
        <taxon>Oopsacas</taxon>
    </lineage>
</organism>
<dbReference type="GO" id="GO:0008270">
    <property type="term" value="F:zinc ion binding"/>
    <property type="evidence" value="ECO:0007669"/>
    <property type="project" value="UniProtKB-KW"/>
</dbReference>
<feature type="domain" description="ELM2" evidence="7">
    <location>
        <begin position="35"/>
        <end position="129"/>
    </location>
</feature>
<keyword evidence="5" id="KW-0539">Nucleus</keyword>
<evidence type="ECO:0000256" key="6">
    <source>
        <dbReference type="SAM" id="MobiDB-lite"/>
    </source>
</evidence>
<evidence type="ECO:0000256" key="1">
    <source>
        <dbReference type="ARBA" id="ARBA00022723"/>
    </source>
</evidence>
<name>A0AAV7JDX6_9METZ</name>
<dbReference type="EMBL" id="JAKMXF010000354">
    <property type="protein sequence ID" value="KAI6646654.1"/>
    <property type="molecule type" value="Genomic_DNA"/>
</dbReference>
<evidence type="ECO:0000256" key="2">
    <source>
        <dbReference type="ARBA" id="ARBA00022771"/>
    </source>
</evidence>
<dbReference type="InterPro" id="IPR001005">
    <property type="entry name" value="SANT/Myb"/>
</dbReference>
<dbReference type="GO" id="GO:0003677">
    <property type="term" value="F:DNA binding"/>
    <property type="evidence" value="ECO:0007669"/>
    <property type="project" value="UniProtKB-KW"/>
</dbReference>
<dbReference type="PROSITE" id="PS51156">
    <property type="entry name" value="ELM2"/>
    <property type="match status" value="1"/>
</dbReference>
<sequence length="228" mass="26934">MDSCSEDSMDGFMQLRSSIKAAKLYLTRGKDNKQNEVRVGIEYQAVIPPYKDVSYTTQQDNSVLLWIPNQSDEDMLRDYLYKACLVLGDCGRDVLPLGKQCRDDELALYYLYKTGHKIVKTLKEIRNLYQKEGLELHSNFRQVESWSLEDCEKFETGLRKHWKNFYEIQKEMLPHRKLMEIVEFYYFWKKSERFENFLQHNRKKKVTGTGSQGTEQGEEFDTGVDKTS</sequence>
<dbReference type="GO" id="GO:0000122">
    <property type="term" value="P:negative regulation of transcription by RNA polymerase II"/>
    <property type="evidence" value="ECO:0007669"/>
    <property type="project" value="TreeGrafter"/>
</dbReference>
<dbReference type="InterPro" id="IPR017884">
    <property type="entry name" value="SANT_dom"/>
</dbReference>
<evidence type="ECO:0000313" key="10">
    <source>
        <dbReference type="Proteomes" id="UP001165289"/>
    </source>
</evidence>
<dbReference type="SMART" id="SM01189">
    <property type="entry name" value="ELM2"/>
    <property type="match status" value="1"/>
</dbReference>
<dbReference type="GO" id="GO:0003714">
    <property type="term" value="F:transcription corepressor activity"/>
    <property type="evidence" value="ECO:0007669"/>
    <property type="project" value="TreeGrafter"/>
</dbReference>
<evidence type="ECO:0000256" key="3">
    <source>
        <dbReference type="ARBA" id="ARBA00022833"/>
    </source>
</evidence>
<dbReference type="InterPro" id="IPR000949">
    <property type="entry name" value="ELM2_dom"/>
</dbReference>